<accession>A0AA40KY44</accession>
<dbReference type="EMBL" id="JAHYIQ010000001">
    <property type="protein sequence ID" value="KAK1137360.1"/>
    <property type="molecule type" value="Genomic_DNA"/>
</dbReference>
<dbReference type="EC" id="1.2.1.84" evidence="4"/>
<keyword evidence="4" id="KW-0472">Membrane</keyword>
<reference evidence="7" key="1">
    <citation type="submission" date="2021-10" db="EMBL/GenBank/DDBJ databases">
        <title>Melipona bicolor Genome sequencing and assembly.</title>
        <authorList>
            <person name="Araujo N.S."/>
            <person name="Arias M.C."/>
        </authorList>
    </citation>
    <scope>NUCLEOTIDE SEQUENCE</scope>
    <source>
        <strain evidence="7">USP_2M_L1-L4_2017</strain>
        <tissue evidence="7">Whole body</tissue>
    </source>
</reference>
<keyword evidence="4" id="KW-1133">Transmembrane helix</keyword>
<comment type="catalytic activity">
    <reaction evidence="4">
        <text>a long-chain fatty acyl-CoA + 2 NADPH + 2 H(+) = a long-chain primary fatty alcohol + 2 NADP(+) + CoA</text>
        <dbReference type="Rhea" id="RHEA:52716"/>
        <dbReference type="ChEBI" id="CHEBI:15378"/>
        <dbReference type="ChEBI" id="CHEBI:57287"/>
        <dbReference type="ChEBI" id="CHEBI:57783"/>
        <dbReference type="ChEBI" id="CHEBI:58349"/>
        <dbReference type="ChEBI" id="CHEBI:77396"/>
        <dbReference type="ChEBI" id="CHEBI:83139"/>
        <dbReference type="EC" id="1.2.1.84"/>
    </reaction>
</comment>
<dbReference type="GO" id="GO:0102965">
    <property type="term" value="F:alcohol-forming long-chain fatty acyl-CoA reductase activity"/>
    <property type="evidence" value="ECO:0007669"/>
    <property type="project" value="UniProtKB-EC"/>
</dbReference>
<evidence type="ECO:0000256" key="1">
    <source>
        <dbReference type="ARBA" id="ARBA00005928"/>
    </source>
</evidence>
<proteinExistence type="inferred from homology"/>
<evidence type="ECO:0000259" key="6">
    <source>
        <dbReference type="Pfam" id="PF07993"/>
    </source>
</evidence>
<comment type="function">
    <text evidence="4">Catalyzes the reduction of fatty acyl-CoA to fatty alcohols.</text>
</comment>
<evidence type="ECO:0000313" key="7">
    <source>
        <dbReference type="EMBL" id="KAK1137360.1"/>
    </source>
</evidence>
<feature type="transmembrane region" description="Helical" evidence="4">
    <location>
        <begin position="21"/>
        <end position="41"/>
    </location>
</feature>
<dbReference type="Pfam" id="PF07993">
    <property type="entry name" value="NAD_binding_4"/>
    <property type="match status" value="1"/>
</dbReference>
<dbReference type="GO" id="GO:0005777">
    <property type="term" value="C:peroxisome"/>
    <property type="evidence" value="ECO:0007669"/>
    <property type="project" value="TreeGrafter"/>
</dbReference>
<evidence type="ECO:0000256" key="4">
    <source>
        <dbReference type="RuleBase" id="RU363097"/>
    </source>
</evidence>
<dbReference type="SUPFAM" id="SSF51735">
    <property type="entry name" value="NAD(P)-binding Rossmann-fold domains"/>
    <property type="match status" value="1"/>
</dbReference>
<dbReference type="InterPro" id="IPR036291">
    <property type="entry name" value="NAD(P)-bd_dom_sf"/>
</dbReference>
<dbReference type="Proteomes" id="UP001177670">
    <property type="component" value="Unassembled WGS sequence"/>
</dbReference>
<evidence type="ECO:0000313" key="8">
    <source>
        <dbReference type="Proteomes" id="UP001177670"/>
    </source>
</evidence>
<feature type="transmembrane region" description="Helical" evidence="4">
    <location>
        <begin position="304"/>
        <end position="326"/>
    </location>
</feature>
<gene>
    <name evidence="7" type="ORF">K0M31_001872</name>
</gene>
<dbReference type="InterPro" id="IPR013120">
    <property type="entry name" value="FAR_NAD-bd"/>
</dbReference>
<protein>
    <recommendedName>
        <fullName evidence="4">Fatty acyl-CoA reductase</fullName>
        <ecNumber evidence="4">1.2.1.84</ecNumber>
    </recommendedName>
</protein>
<comment type="similarity">
    <text evidence="1 4">Belongs to the fatty acyl-CoA reductase family.</text>
</comment>
<keyword evidence="4" id="KW-0521">NADP</keyword>
<feature type="domain" description="Thioester reductase (TE)" evidence="6">
    <location>
        <begin position="29"/>
        <end position="259"/>
    </location>
</feature>
<dbReference type="AlphaFoldDB" id="A0AA40KY44"/>
<keyword evidence="2 4" id="KW-0444">Lipid biosynthesis</keyword>
<keyword evidence="4" id="KW-0560">Oxidoreductase</keyword>
<dbReference type="InterPro" id="IPR026055">
    <property type="entry name" value="FAR"/>
</dbReference>
<evidence type="ECO:0000256" key="2">
    <source>
        <dbReference type="ARBA" id="ARBA00022516"/>
    </source>
</evidence>
<dbReference type="PANTHER" id="PTHR11011">
    <property type="entry name" value="MALE STERILITY PROTEIN 2-RELATED"/>
    <property type="match status" value="1"/>
</dbReference>
<name>A0AA40KY44_9HYME</name>
<dbReference type="Gene3D" id="3.40.50.720">
    <property type="entry name" value="NAD(P)-binding Rossmann-like Domain"/>
    <property type="match status" value="1"/>
</dbReference>
<evidence type="ECO:0000259" key="5">
    <source>
        <dbReference type="Pfam" id="PF03015"/>
    </source>
</evidence>
<dbReference type="InterPro" id="IPR033640">
    <property type="entry name" value="FAR_C"/>
</dbReference>
<keyword evidence="3 4" id="KW-0443">Lipid metabolism</keyword>
<dbReference type="PANTHER" id="PTHR11011:SF45">
    <property type="entry name" value="FATTY ACYL-COA REDUCTASE CG8306-RELATED"/>
    <property type="match status" value="1"/>
</dbReference>
<evidence type="ECO:0000256" key="3">
    <source>
        <dbReference type="ARBA" id="ARBA00023098"/>
    </source>
</evidence>
<comment type="caution">
    <text evidence="7">The sequence shown here is derived from an EMBL/GenBank/DDBJ whole genome shotgun (WGS) entry which is preliminary data.</text>
</comment>
<dbReference type="GO" id="GO:0035336">
    <property type="term" value="P:long-chain fatty-acyl-CoA metabolic process"/>
    <property type="evidence" value="ECO:0007669"/>
    <property type="project" value="TreeGrafter"/>
</dbReference>
<dbReference type="CDD" id="cd09071">
    <property type="entry name" value="FAR_C"/>
    <property type="match status" value="1"/>
</dbReference>
<keyword evidence="8" id="KW-1185">Reference proteome</keyword>
<feature type="domain" description="Fatty acyl-CoA reductase C-terminal" evidence="5">
    <location>
        <begin position="315"/>
        <end position="407"/>
    </location>
</feature>
<organism evidence="7 8">
    <name type="scientific">Melipona bicolor</name>
    <dbReference type="NCBI Taxonomy" id="60889"/>
    <lineage>
        <taxon>Eukaryota</taxon>
        <taxon>Metazoa</taxon>
        <taxon>Ecdysozoa</taxon>
        <taxon>Arthropoda</taxon>
        <taxon>Hexapoda</taxon>
        <taxon>Insecta</taxon>
        <taxon>Pterygota</taxon>
        <taxon>Neoptera</taxon>
        <taxon>Endopterygota</taxon>
        <taxon>Hymenoptera</taxon>
        <taxon>Apocrita</taxon>
        <taxon>Aculeata</taxon>
        <taxon>Apoidea</taxon>
        <taxon>Anthophila</taxon>
        <taxon>Apidae</taxon>
        <taxon>Melipona</taxon>
    </lineage>
</organism>
<dbReference type="GO" id="GO:0080019">
    <property type="term" value="F:alcohol-forming very long-chain fatty acyl-CoA reductase activity"/>
    <property type="evidence" value="ECO:0007669"/>
    <property type="project" value="InterPro"/>
</dbReference>
<keyword evidence="4" id="KW-0812">Transmembrane</keyword>
<dbReference type="Pfam" id="PF03015">
    <property type="entry name" value="Sterile"/>
    <property type="match status" value="1"/>
</dbReference>
<sequence>MDETNTEINKKLNQTNSIEEFYATAVILLTGATGFVGKALLEKLMRVCPRTAAIFILLRPKRNQTIEQRFKKLIDDPVQGDVNLPDLGLSLEDRIVLIEKVNIVFHVAATVSFKQPLAVAVNINTKAQLIVVHLPEIEEKVYTTSWEPSTIIDIFNKQVKSSIALLEETIFKTHPNTYTFTKNLVELIVFNECKSFPTAIVRPSIIASLEEPVLIGWTIFMELQSNDFLSQFNVIGIQISKDNAKVLLVKKDARLDLVPTVSPTRYCVPRGMLPYIEVVKLKYITVRVTQILLGYPYSKLVGSILVYNILNIFVHVLPALVIDIVLKLRDKEQVMMKINKRFNQLLTLLTYFHLREWTFHRDNVYKMADDIKVLKDSNKMKLDLRNMDWKEYITNYQARIVKFILKEKYDPIKAARRLSLFY</sequence>